<evidence type="ECO:0000313" key="17">
    <source>
        <dbReference type="EMBL" id="ERG65570.1"/>
    </source>
</evidence>
<dbReference type="Proteomes" id="UP000016462">
    <property type="component" value="Unassembled WGS sequence"/>
</dbReference>
<reference evidence="17 18" key="1">
    <citation type="journal article" date="2013" name="Genome Announc.">
        <title>First draft genome sequence from a member of the genus agrococcus, isolated from modern microbialites.</title>
        <authorList>
            <person name="White R.A.III."/>
            <person name="Grassa C.J."/>
            <person name="Suttle C.A."/>
        </authorList>
    </citation>
    <scope>NUCLEOTIDE SEQUENCE [LARGE SCALE GENOMIC DNA]</scope>
    <source>
        <strain evidence="17 18">RW1</strain>
    </source>
</reference>
<dbReference type="EC" id="4.1.3.27" evidence="5"/>
<accession>U1MYF1</accession>
<name>U1MYF1_9MICO</name>
<dbReference type="OrthoDB" id="3518032at2"/>
<dbReference type="Pfam" id="PF04715">
    <property type="entry name" value="Anth_synt_I_N"/>
    <property type="match status" value="1"/>
</dbReference>
<evidence type="ECO:0000259" key="16">
    <source>
        <dbReference type="Pfam" id="PF04715"/>
    </source>
</evidence>
<sequence length="507" mass="54406">MTLGSTTREAFDALLPGHRIVPVVREVFLDAETPVGVYRRVAAGRPGSFLLESAEQGVWNRYSFVGVEVFGLLTADRGRVEWRSDSLTTERLLGDDVPRSGLDTLEHVLRRWATPRIDGLPRLTSGMIGHIGWEAVRELEHLPDAPERDVDVPAIAMALTATLVVLDHRTGAAHLVANVVNDGVEAPDALWRDAQARLDALEAALARVEPGSVASIDRDAEPAPTARVDADAFRAMVERSKRHIVDGDVFQVVLSARFDLPTDADPLEVYRVLRMLNPSPYLYLLALEDAEGGSYAVVGSSPEALVTVHEGRATMHPIAGSRPRGADAAADRDLGEELLADPKERSEHVMLVDLARNDLAKVCVPGSVAVTELMAIERFSHIMHIVSTVEGRMRDGASALDAFRATFPAGTLSGAPKPRALEIIDELEPAQRGVYGGVVGWLDFAGDADLAIAIRTVTMRDGVAHVQSGAGLVADSDPESELQEVRSKAAAPLRAVAVASTMRGLGA</sequence>
<evidence type="ECO:0000256" key="12">
    <source>
        <dbReference type="ARBA" id="ARBA00023239"/>
    </source>
</evidence>
<dbReference type="RefSeq" id="WP_021009235.1">
    <property type="nucleotide sequence ID" value="NZ_ASHR01000001.1"/>
</dbReference>
<dbReference type="NCBIfam" id="NF010086">
    <property type="entry name" value="PRK13571.1"/>
    <property type="match status" value="1"/>
</dbReference>
<dbReference type="PANTHER" id="PTHR11236">
    <property type="entry name" value="AMINOBENZOATE/ANTHRANILATE SYNTHASE"/>
    <property type="match status" value="1"/>
</dbReference>
<evidence type="ECO:0000256" key="9">
    <source>
        <dbReference type="ARBA" id="ARBA00022822"/>
    </source>
</evidence>
<feature type="domain" description="Anthranilate synthase component I N-terminal" evidence="16">
    <location>
        <begin position="30"/>
        <end position="171"/>
    </location>
</feature>
<evidence type="ECO:0000256" key="4">
    <source>
        <dbReference type="ARBA" id="ARBA00011575"/>
    </source>
</evidence>
<keyword evidence="7" id="KW-0028">Amino-acid biosynthesis</keyword>
<evidence type="ECO:0000256" key="2">
    <source>
        <dbReference type="ARBA" id="ARBA00004873"/>
    </source>
</evidence>
<evidence type="ECO:0000256" key="11">
    <source>
        <dbReference type="ARBA" id="ARBA00023141"/>
    </source>
</evidence>
<keyword evidence="10" id="KW-0460">Magnesium</keyword>
<organism evidence="17 18">
    <name type="scientific">Agrococcus pavilionensis RW1</name>
    <dbReference type="NCBI Taxonomy" id="1330458"/>
    <lineage>
        <taxon>Bacteria</taxon>
        <taxon>Bacillati</taxon>
        <taxon>Actinomycetota</taxon>
        <taxon>Actinomycetes</taxon>
        <taxon>Micrococcales</taxon>
        <taxon>Microbacteriaceae</taxon>
        <taxon>Agrococcus</taxon>
    </lineage>
</organism>
<dbReference type="Gene3D" id="3.60.120.10">
    <property type="entry name" value="Anthranilate synthase"/>
    <property type="match status" value="1"/>
</dbReference>
<keyword evidence="18" id="KW-1185">Reference proteome</keyword>
<keyword evidence="11" id="KW-0057">Aromatic amino acid biosynthesis</keyword>
<comment type="cofactor">
    <cofactor evidence="1">
        <name>Mg(2+)</name>
        <dbReference type="ChEBI" id="CHEBI:18420"/>
    </cofactor>
</comment>
<dbReference type="GO" id="GO:0000162">
    <property type="term" value="P:L-tryptophan biosynthetic process"/>
    <property type="evidence" value="ECO:0007669"/>
    <property type="project" value="UniProtKB-KW"/>
</dbReference>
<keyword evidence="9" id="KW-0822">Tryptophan biosynthesis</keyword>
<dbReference type="AlphaFoldDB" id="U1MYF1"/>
<comment type="caution">
    <text evidence="17">The sequence shown here is derived from an EMBL/GenBank/DDBJ whole genome shotgun (WGS) entry which is preliminary data.</text>
</comment>
<protein>
    <recommendedName>
        <fullName evidence="6">Anthranilate synthase component 1</fullName>
        <ecNumber evidence="5">4.1.3.27</ecNumber>
    </recommendedName>
</protein>
<dbReference type="PANTHER" id="PTHR11236:SF46">
    <property type="entry name" value="ANTHRANILATE SYNTHASE COMPONENT 1"/>
    <property type="match status" value="1"/>
</dbReference>
<dbReference type="GO" id="GO:0004049">
    <property type="term" value="F:anthranilate synthase activity"/>
    <property type="evidence" value="ECO:0007669"/>
    <property type="project" value="UniProtKB-EC"/>
</dbReference>
<comment type="catalytic activity">
    <reaction evidence="14">
        <text>chorismate + L-glutamine = anthranilate + pyruvate + L-glutamate + H(+)</text>
        <dbReference type="Rhea" id="RHEA:21732"/>
        <dbReference type="ChEBI" id="CHEBI:15361"/>
        <dbReference type="ChEBI" id="CHEBI:15378"/>
        <dbReference type="ChEBI" id="CHEBI:16567"/>
        <dbReference type="ChEBI" id="CHEBI:29748"/>
        <dbReference type="ChEBI" id="CHEBI:29985"/>
        <dbReference type="ChEBI" id="CHEBI:58359"/>
        <dbReference type="EC" id="4.1.3.27"/>
    </reaction>
</comment>
<keyword evidence="8" id="KW-0479">Metal-binding</keyword>
<dbReference type="InterPro" id="IPR006805">
    <property type="entry name" value="Anth_synth_I_N"/>
</dbReference>
<proteinExistence type="inferred from homology"/>
<evidence type="ECO:0000256" key="13">
    <source>
        <dbReference type="ARBA" id="ARBA00025634"/>
    </source>
</evidence>
<evidence type="ECO:0000256" key="14">
    <source>
        <dbReference type="ARBA" id="ARBA00047683"/>
    </source>
</evidence>
<evidence type="ECO:0000256" key="1">
    <source>
        <dbReference type="ARBA" id="ARBA00001946"/>
    </source>
</evidence>
<evidence type="ECO:0000256" key="7">
    <source>
        <dbReference type="ARBA" id="ARBA00022605"/>
    </source>
</evidence>
<evidence type="ECO:0000256" key="3">
    <source>
        <dbReference type="ARBA" id="ARBA00009562"/>
    </source>
</evidence>
<dbReference type="InterPro" id="IPR005801">
    <property type="entry name" value="ADC_synthase"/>
</dbReference>
<evidence type="ECO:0000256" key="8">
    <source>
        <dbReference type="ARBA" id="ARBA00022723"/>
    </source>
</evidence>
<dbReference type="SUPFAM" id="SSF56322">
    <property type="entry name" value="ADC synthase"/>
    <property type="match status" value="1"/>
</dbReference>
<comment type="function">
    <text evidence="13">Part of a heterotetrameric complex that catalyzes the two-step biosynthesis of anthranilate, an intermediate in the biosynthesis of L-tryptophan. In the first step, the glutamine-binding beta subunit (TrpG) of anthranilate synthase (AS) provides the glutamine amidotransferase activity which generates ammonia as a substrate that, along with chorismate, is used in the second step, catalyzed by the large alpha subunit of AS (TrpE) to produce anthranilate. In the absence of TrpG, TrpE can synthesize anthranilate directly from chorismate and high concentrations of ammonia.</text>
</comment>
<dbReference type="InterPro" id="IPR015890">
    <property type="entry name" value="Chorismate_C"/>
</dbReference>
<feature type="domain" description="Chorismate-utilising enzyme C-terminal" evidence="15">
    <location>
        <begin position="230"/>
        <end position="488"/>
    </location>
</feature>
<dbReference type="InterPro" id="IPR019999">
    <property type="entry name" value="Anth_synth_I-like"/>
</dbReference>
<dbReference type="GO" id="GO:0046872">
    <property type="term" value="F:metal ion binding"/>
    <property type="evidence" value="ECO:0007669"/>
    <property type="project" value="UniProtKB-KW"/>
</dbReference>
<comment type="subunit">
    <text evidence="4">Heterotetramer consisting of two non-identical subunits: a beta subunit (TrpG) and a large alpha subunit (TrpE).</text>
</comment>
<evidence type="ECO:0000256" key="5">
    <source>
        <dbReference type="ARBA" id="ARBA00012266"/>
    </source>
</evidence>
<keyword evidence="12" id="KW-0456">Lyase</keyword>
<evidence type="ECO:0000313" key="18">
    <source>
        <dbReference type="Proteomes" id="UP000016462"/>
    </source>
</evidence>
<comment type="similarity">
    <text evidence="3">Belongs to the anthranilate synthase component I family.</text>
</comment>
<dbReference type="Pfam" id="PF00425">
    <property type="entry name" value="Chorismate_bind"/>
    <property type="match status" value="1"/>
</dbReference>
<evidence type="ECO:0000259" key="15">
    <source>
        <dbReference type="Pfam" id="PF00425"/>
    </source>
</evidence>
<gene>
    <name evidence="17" type="ORF">L332_14120</name>
</gene>
<evidence type="ECO:0000256" key="10">
    <source>
        <dbReference type="ARBA" id="ARBA00022842"/>
    </source>
</evidence>
<dbReference type="PRINTS" id="PR00095">
    <property type="entry name" value="ANTSNTHASEI"/>
</dbReference>
<comment type="pathway">
    <text evidence="2">Amino-acid biosynthesis; L-tryptophan biosynthesis; L-tryptophan from chorismate: step 1/5.</text>
</comment>
<dbReference type="EMBL" id="ASHR01000001">
    <property type="protein sequence ID" value="ERG65570.1"/>
    <property type="molecule type" value="Genomic_DNA"/>
</dbReference>
<evidence type="ECO:0000256" key="6">
    <source>
        <dbReference type="ARBA" id="ARBA00020653"/>
    </source>
</evidence>